<dbReference type="GO" id="GO:0000139">
    <property type="term" value="C:Golgi membrane"/>
    <property type="evidence" value="ECO:0007669"/>
    <property type="project" value="UniProtKB-SubCell"/>
</dbReference>
<comment type="subcellular location">
    <subcellularLocation>
        <location evidence="1">Cell membrane</location>
        <topology evidence="1">Multi-pass membrane protein</topology>
    </subcellularLocation>
    <subcellularLocation>
        <location evidence="2">Golgi apparatus membrane</location>
        <topology evidence="2">Multi-pass membrane protein</topology>
    </subcellularLocation>
</comment>
<dbReference type="InterPro" id="IPR004316">
    <property type="entry name" value="SWEET_rpt"/>
</dbReference>
<evidence type="ECO:0000256" key="2">
    <source>
        <dbReference type="ARBA" id="ARBA00004653"/>
    </source>
</evidence>
<name>A0A7D9HA80_PARCT</name>
<dbReference type="PANTHER" id="PTHR10791">
    <property type="entry name" value="RAG1-ACTIVATING PROTEIN 1"/>
    <property type="match status" value="1"/>
</dbReference>
<dbReference type="GO" id="GO:0051119">
    <property type="term" value="F:sugar transmembrane transporter activity"/>
    <property type="evidence" value="ECO:0007669"/>
    <property type="project" value="InterPro"/>
</dbReference>
<evidence type="ECO:0000256" key="4">
    <source>
        <dbReference type="ARBA" id="ARBA00021741"/>
    </source>
</evidence>
<keyword evidence="8" id="KW-0812">Transmembrane</keyword>
<comment type="caution">
    <text evidence="13">The sequence shown here is derived from an EMBL/GenBank/DDBJ whole genome shotgun (WGS) entry which is preliminary data.</text>
</comment>
<comment type="similarity">
    <text evidence="3">Belongs to the SWEET sugar transporter family.</text>
</comment>
<evidence type="ECO:0000256" key="3">
    <source>
        <dbReference type="ARBA" id="ARBA00007809"/>
    </source>
</evidence>
<keyword evidence="9" id="KW-0677">Repeat</keyword>
<dbReference type="Pfam" id="PF03083">
    <property type="entry name" value="MtN3_slv"/>
    <property type="match status" value="2"/>
</dbReference>
<keyword evidence="5" id="KW-0813">Transport</keyword>
<evidence type="ECO:0000313" key="14">
    <source>
        <dbReference type="Proteomes" id="UP001152795"/>
    </source>
</evidence>
<dbReference type="Proteomes" id="UP001152795">
    <property type="component" value="Unassembled WGS sequence"/>
</dbReference>
<evidence type="ECO:0000313" key="13">
    <source>
        <dbReference type="EMBL" id="CAB3979584.1"/>
    </source>
</evidence>
<gene>
    <name evidence="13" type="ORF">PACLA_8A071370</name>
</gene>
<dbReference type="Gene3D" id="1.20.1280.290">
    <property type="match status" value="2"/>
</dbReference>
<accession>A0A7D9HA80</accession>
<reference evidence="13" key="1">
    <citation type="submission" date="2020-04" db="EMBL/GenBank/DDBJ databases">
        <authorList>
            <person name="Alioto T."/>
            <person name="Alioto T."/>
            <person name="Gomez Garrido J."/>
        </authorList>
    </citation>
    <scope>NUCLEOTIDE SEQUENCE</scope>
    <source>
        <strain evidence="13">A484AB</strain>
    </source>
</reference>
<organism evidence="13 14">
    <name type="scientific">Paramuricea clavata</name>
    <name type="common">Red gorgonian</name>
    <name type="synonym">Violescent sea-whip</name>
    <dbReference type="NCBI Taxonomy" id="317549"/>
    <lineage>
        <taxon>Eukaryota</taxon>
        <taxon>Metazoa</taxon>
        <taxon>Cnidaria</taxon>
        <taxon>Anthozoa</taxon>
        <taxon>Octocorallia</taxon>
        <taxon>Malacalcyonacea</taxon>
        <taxon>Plexauridae</taxon>
        <taxon>Paramuricea</taxon>
    </lineage>
</organism>
<protein>
    <recommendedName>
        <fullName evidence="4">Sugar transporter SWEET1</fullName>
    </recommendedName>
</protein>
<proteinExistence type="inferred from homology"/>
<keyword evidence="12" id="KW-0472">Membrane</keyword>
<evidence type="ECO:0000256" key="10">
    <source>
        <dbReference type="ARBA" id="ARBA00022989"/>
    </source>
</evidence>
<keyword evidence="11" id="KW-0333">Golgi apparatus</keyword>
<evidence type="ECO:0000256" key="1">
    <source>
        <dbReference type="ARBA" id="ARBA00004651"/>
    </source>
</evidence>
<dbReference type="InterPro" id="IPR047664">
    <property type="entry name" value="SWEET"/>
</dbReference>
<evidence type="ECO:0000256" key="11">
    <source>
        <dbReference type="ARBA" id="ARBA00023034"/>
    </source>
</evidence>
<dbReference type="AlphaFoldDB" id="A0A7D9HA80"/>
<evidence type="ECO:0000256" key="7">
    <source>
        <dbReference type="ARBA" id="ARBA00022597"/>
    </source>
</evidence>
<sequence length="214" mass="24440">MTLVYYVSWFATLNNILFFSTGIFTCRKIIRSNSTEYVSHLPFLVTAFSCFMWIMYGITKRDSTITFVNMIGMTLQCMYLICHFIYSKTEPVFRHTLYILLLTCTLLSYFKLYIPTEEESLSTMGMTCVIITVIMFGSPLVALANIFRTKTTESLSFPLCVMTVVNSSLWMTYGYLINDVYVITPNFLGLLLGLVQVALFCIYPSNAKPVIVSL</sequence>
<dbReference type="OrthoDB" id="409725at2759"/>
<dbReference type="PANTHER" id="PTHR10791:SF30">
    <property type="entry name" value="SUGAR TRANSPORTER SWEET1"/>
    <property type="match status" value="1"/>
</dbReference>
<keyword evidence="6" id="KW-1003">Cell membrane</keyword>
<evidence type="ECO:0000256" key="9">
    <source>
        <dbReference type="ARBA" id="ARBA00022737"/>
    </source>
</evidence>
<evidence type="ECO:0000256" key="8">
    <source>
        <dbReference type="ARBA" id="ARBA00022692"/>
    </source>
</evidence>
<evidence type="ECO:0000256" key="6">
    <source>
        <dbReference type="ARBA" id="ARBA00022475"/>
    </source>
</evidence>
<dbReference type="EMBL" id="CACRXK020000211">
    <property type="protein sequence ID" value="CAB3979584.1"/>
    <property type="molecule type" value="Genomic_DNA"/>
</dbReference>
<dbReference type="FunFam" id="1.20.1280.290:FF:000004">
    <property type="entry name" value="Sugar transporter SWEET"/>
    <property type="match status" value="1"/>
</dbReference>
<keyword evidence="14" id="KW-1185">Reference proteome</keyword>
<evidence type="ECO:0000256" key="5">
    <source>
        <dbReference type="ARBA" id="ARBA00022448"/>
    </source>
</evidence>
<keyword evidence="10" id="KW-1133">Transmembrane helix</keyword>
<evidence type="ECO:0000256" key="12">
    <source>
        <dbReference type="ARBA" id="ARBA00023136"/>
    </source>
</evidence>
<dbReference type="GO" id="GO:0005886">
    <property type="term" value="C:plasma membrane"/>
    <property type="evidence" value="ECO:0007669"/>
    <property type="project" value="UniProtKB-SubCell"/>
</dbReference>
<keyword evidence="7 13" id="KW-0762">Sugar transport</keyword>